<dbReference type="PANTHER" id="PTHR48081">
    <property type="entry name" value="AB HYDROLASE SUPERFAMILY PROTEIN C4A8.06C"/>
    <property type="match status" value="1"/>
</dbReference>
<name>A0A4Q1CH50_9BACT</name>
<accession>A0A4Q1CH50</accession>
<gene>
    <name evidence="4" type="ORF">ESA94_11235</name>
</gene>
<dbReference type="InterPro" id="IPR049492">
    <property type="entry name" value="BD-FAE-like_dom"/>
</dbReference>
<keyword evidence="1 4" id="KW-0378">Hydrolase</keyword>
<dbReference type="Proteomes" id="UP000290204">
    <property type="component" value="Unassembled WGS sequence"/>
</dbReference>
<dbReference type="PANTHER" id="PTHR48081:SF6">
    <property type="entry name" value="PEPTIDASE S9 PROLYL OLIGOPEPTIDASE CATALYTIC DOMAIN-CONTAINING PROTEIN"/>
    <property type="match status" value="1"/>
</dbReference>
<comment type="caution">
    <text evidence="4">The sequence shown here is derived from an EMBL/GenBank/DDBJ whole genome shotgun (WGS) entry which is preliminary data.</text>
</comment>
<sequence>MKKLILLMAIFTGLKTYAQTEMPLYTAAVPNSKPAPNKEKAETRDNVTRISKVSVPTLTVYKPANPNGMSVIICPGGGYGILAFDKEGTRVAEEMNKWGITAFVLKYRLPDDTTNIDRSIAPLMDAQQAIRLVRNKATEWGLKKDKIGIMGFSAGGHLASTAATHFSSNADVTNKDTSSVRPDFAVLIYPVISFDSTITHKGSRNNLVGATASAEQIKLYSNELQVTAKTPPSFLVHAGDDGSVVVENSIRYYQACIKYKVSVEMHLYPKGGHGFAMYNKTTTDNWMERLKNWLTTLN</sequence>
<dbReference type="GO" id="GO:0016787">
    <property type="term" value="F:hydrolase activity"/>
    <property type="evidence" value="ECO:0007669"/>
    <property type="project" value="UniProtKB-KW"/>
</dbReference>
<proteinExistence type="predicted"/>
<protein>
    <submittedName>
        <fullName evidence="4">Alpha/beta hydrolase</fullName>
    </submittedName>
</protein>
<keyword evidence="2" id="KW-0732">Signal</keyword>
<evidence type="ECO:0000313" key="4">
    <source>
        <dbReference type="EMBL" id="RXK59636.1"/>
    </source>
</evidence>
<evidence type="ECO:0000313" key="5">
    <source>
        <dbReference type="Proteomes" id="UP000290204"/>
    </source>
</evidence>
<feature type="domain" description="BD-FAE-like" evidence="3">
    <location>
        <begin position="60"/>
        <end position="253"/>
    </location>
</feature>
<feature type="chain" id="PRO_5020804546" evidence="2">
    <location>
        <begin position="19"/>
        <end position="298"/>
    </location>
</feature>
<organism evidence="4 5">
    <name type="scientific">Lacibacter luteus</name>
    <dbReference type="NCBI Taxonomy" id="2508719"/>
    <lineage>
        <taxon>Bacteria</taxon>
        <taxon>Pseudomonadati</taxon>
        <taxon>Bacteroidota</taxon>
        <taxon>Chitinophagia</taxon>
        <taxon>Chitinophagales</taxon>
        <taxon>Chitinophagaceae</taxon>
        <taxon>Lacibacter</taxon>
    </lineage>
</organism>
<dbReference type="OrthoDB" id="9794725at2"/>
<dbReference type="Gene3D" id="3.40.50.1820">
    <property type="entry name" value="alpha/beta hydrolase"/>
    <property type="match status" value="1"/>
</dbReference>
<dbReference type="AlphaFoldDB" id="A0A4Q1CH50"/>
<dbReference type="InterPro" id="IPR029058">
    <property type="entry name" value="AB_hydrolase_fold"/>
</dbReference>
<dbReference type="EMBL" id="SDHW01000003">
    <property type="protein sequence ID" value="RXK59636.1"/>
    <property type="molecule type" value="Genomic_DNA"/>
</dbReference>
<dbReference type="Pfam" id="PF20434">
    <property type="entry name" value="BD-FAE"/>
    <property type="match status" value="1"/>
</dbReference>
<keyword evidence="5" id="KW-1185">Reference proteome</keyword>
<feature type="signal peptide" evidence="2">
    <location>
        <begin position="1"/>
        <end position="18"/>
    </location>
</feature>
<dbReference type="InterPro" id="IPR050300">
    <property type="entry name" value="GDXG_lipolytic_enzyme"/>
</dbReference>
<dbReference type="SUPFAM" id="SSF53474">
    <property type="entry name" value="alpha/beta-Hydrolases"/>
    <property type="match status" value="1"/>
</dbReference>
<reference evidence="4 5" key="1">
    <citation type="submission" date="2019-01" db="EMBL/GenBank/DDBJ databases">
        <title>Lacibacter sp. strain TTM-7.</title>
        <authorList>
            <person name="Chen W.-M."/>
        </authorList>
    </citation>
    <scope>NUCLEOTIDE SEQUENCE [LARGE SCALE GENOMIC DNA]</scope>
    <source>
        <strain evidence="4 5">TTM-7</strain>
    </source>
</reference>
<evidence type="ECO:0000256" key="1">
    <source>
        <dbReference type="ARBA" id="ARBA00022801"/>
    </source>
</evidence>
<dbReference type="RefSeq" id="WP_129131009.1">
    <property type="nucleotide sequence ID" value="NZ_SDHW01000003.1"/>
</dbReference>
<evidence type="ECO:0000259" key="3">
    <source>
        <dbReference type="Pfam" id="PF20434"/>
    </source>
</evidence>
<evidence type="ECO:0000256" key="2">
    <source>
        <dbReference type="SAM" id="SignalP"/>
    </source>
</evidence>